<dbReference type="Proteomes" id="UP001172680">
    <property type="component" value="Unassembled WGS sequence"/>
</dbReference>
<evidence type="ECO:0000313" key="1">
    <source>
        <dbReference type="EMBL" id="KAJ9644106.1"/>
    </source>
</evidence>
<protein>
    <submittedName>
        <fullName evidence="1">Uncharacterized protein</fullName>
    </submittedName>
</protein>
<evidence type="ECO:0000313" key="2">
    <source>
        <dbReference type="Proteomes" id="UP001172680"/>
    </source>
</evidence>
<name>A0ACC2ZAG0_9PEZI</name>
<sequence length="952" mass="106284">MTSPHATINFPGNRNQGSQVGVNSGSINNYYGGVSEQQAKREPFSTVPFNRDPHFVDRGDTLKQIHEKCSYPAARVALVGLGGVGKSQLAIQYSYQVRTSSPQTWVFWVHASTGARFEEGYKIIADRLELPGRDDAQVNILQLVSNWLCDERNGRWVMIVDNADGAATFFNQTAGQLVGQPGGQSRTPPSLATFLPQTQNGCILFTSRSGDVAFKLTGSRKNIIKVGPMDQGQGLALLRNKLGNDQDETSALDLLQALGYMPLAITQAAAYISRPGPRSCVSKYLDQFRKSDKSKESLLNKDAGDLRRDTSTSNSIIITWQISFEQIREERPSAAELLSLMSFFNRQGIPDFVIRAYAKGQDTNSKEDPDIELEEDVATLSSYCLITTDVEGNAFDMHQLVQFSTRKWLEAYGDLDLWRHKFLKTLSAEFPTGEYENWSRCQVLFPHAEAVVGQKPADESSLKDWASVLHNAGWYARAKGSYITAERMARKAVSTREKVLGKEHPSTLASVNSLALVLRYQGKYEQAEELHRRALEGSEKVLGKEHPDTLTSVDDLAVVLQYQGKYEEAEELHRRALEGRERVLGKEHPDTLTSVNNLAGVLRYQGKYKEAEEMNRRALEGYEKMLGKEHPDTLTSVNTLAGVLQYQGKYKEAEEMNRRALEGYEKILGKEHPDTLTSVNTLAGVLQDQGKYEQAEELYRRDLEGSEKVLGKEHPDTLTSIDNLAGVLQYQGKYEQAEELHRRALEGSEKVLGKEHPDTLTSVDDLAVVLQYQGKYEEAEELHRRALEGRERVLGKEHPDTLTSVYSLAYLLHKQQRYEGASVLYQRAYDGYKRTLGVDHPTTLACSRHHSSMLKATDGLATSYNDLGHGQEALQLRQKTMEPRQGRLKDGSPGALTSMSSLAASCSELGCRHEAAASDGGMQGFNSGGELYPLEKAKPKRRDKLKTWLKKL</sequence>
<gene>
    <name evidence="1" type="ORF">H2199_003974</name>
</gene>
<keyword evidence="2" id="KW-1185">Reference proteome</keyword>
<comment type="caution">
    <text evidence="1">The sequence shown here is derived from an EMBL/GenBank/DDBJ whole genome shotgun (WGS) entry which is preliminary data.</text>
</comment>
<accession>A0ACC2ZAG0</accession>
<organism evidence="1 2">
    <name type="scientific">Coniosporium tulheliwenetii</name>
    <dbReference type="NCBI Taxonomy" id="3383036"/>
    <lineage>
        <taxon>Eukaryota</taxon>
        <taxon>Fungi</taxon>
        <taxon>Dikarya</taxon>
        <taxon>Ascomycota</taxon>
        <taxon>Pezizomycotina</taxon>
        <taxon>Dothideomycetes</taxon>
        <taxon>Dothideomycetes incertae sedis</taxon>
        <taxon>Coniosporium</taxon>
    </lineage>
</organism>
<dbReference type="EMBL" id="JAPDRP010000010">
    <property type="protein sequence ID" value="KAJ9644106.1"/>
    <property type="molecule type" value="Genomic_DNA"/>
</dbReference>
<reference evidence="1" key="1">
    <citation type="submission" date="2022-10" db="EMBL/GenBank/DDBJ databases">
        <title>Culturing micro-colonial fungi from biological soil crusts in the Mojave desert and describing Neophaeococcomyces mojavensis, and introducing the new genera and species Taxawa tesnikishii.</title>
        <authorList>
            <person name="Kurbessoian T."/>
            <person name="Stajich J.E."/>
        </authorList>
    </citation>
    <scope>NUCLEOTIDE SEQUENCE</scope>
    <source>
        <strain evidence="1">JES_115</strain>
    </source>
</reference>
<proteinExistence type="predicted"/>